<reference evidence="1 2" key="1">
    <citation type="submission" date="2020-08" db="EMBL/GenBank/DDBJ databases">
        <title>Genome sequence of Tessaracoccus defluvii JCM 17540T.</title>
        <authorList>
            <person name="Hyun D.-W."/>
            <person name="Bae J.-W."/>
        </authorList>
    </citation>
    <scope>NUCLEOTIDE SEQUENCE [LARGE SCALE GENOMIC DNA]</scope>
    <source>
        <strain evidence="1 2">JCM 17540</strain>
    </source>
</reference>
<dbReference type="EMBL" id="CP060789">
    <property type="protein sequence ID" value="QNP55034.1"/>
    <property type="molecule type" value="Genomic_DNA"/>
</dbReference>
<evidence type="ECO:0000313" key="2">
    <source>
        <dbReference type="Proteomes" id="UP000516117"/>
    </source>
</evidence>
<protein>
    <submittedName>
        <fullName evidence="1">Uncharacterized protein</fullName>
    </submittedName>
</protein>
<dbReference type="Proteomes" id="UP000516117">
    <property type="component" value="Chromosome"/>
</dbReference>
<dbReference type="KEGG" id="tdf:H9L22_12220"/>
<dbReference type="AlphaFoldDB" id="A0A7H0H3B8"/>
<name>A0A7H0H3B8_9ACTN</name>
<evidence type="ECO:0000313" key="1">
    <source>
        <dbReference type="EMBL" id="QNP55034.1"/>
    </source>
</evidence>
<keyword evidence="2" id="KW-1185">Reference proteome</keyword>
<gene>
    <name evidence="1" type="ORF">H9L22_12220</name>
</gene>
<proteinExistence type="predicted"/>
<accession>A0A7H0H3B8</accession>
<dbReference type="RefSeq" id="WP_187720170.1">
    <property type="nucleotide sequence ID" value="NZ_BAABBL010000004.1"/>
</dbReference>
<sequence>MANEEWVHWARERHLLYQPLWPAMATAFRGGGLHRGGMRTITRGFSGTFGGLPCFGYLAGAGADPSGELQIVGLRLAGVTFPMLSLQEADFVADEPGIPIEEEFDLRWRVSAAHHGFARDVMSEAARRLLIDVVPDFSHIWFERDAVLLSARGDVSTAAVDRYLGLLRALVDAIPSRVLDALRPRPFAPALPAYQQVSRQPVAPPMIARTQLVSWRVWAARRGWLYYDNAREIVERFNHGPVPGGRFTDAFVGKFGTLPCFGWRWIAGTGPRPQVRHVICLRQPGLTFPTVRLTQEDALLAELVGRGDIEVGDPAFDDRWRVTAEEPEAAREVLTPGVWRLFASPQLPPFGQVWFERDVAAVVTEGPIAPESVDGYLRFLHDVMGAVAD</sequence>
<organism evidence="1 2">
    <name type="scientific">Tessaracoccus defluvii</name>
    <dbReference type="NCBI Taxonomy" id="1285901"/>
    <lineage>
        <taxon>Bacteria</taxon>
        <taxon>Bacillati</taxon>
        <taxon>Actinomycetota</taxon>
        <taxon>Actinomycetes</taxon>
        <taxon>Propionibacteriales</taxon>
        <taxon>Propionibacteriaceae</taxon>
        <taxon>Tessaracoccus</taxon>
    </lineage>
</organism>